<evidence type="ECO:0000256" key="3">
    <source>
        <dbReference type="ARBA" id="ARBA00023002"/>
    </source>
</evidence>
<keyword evidence="2" id="KW-0521">NADP</keyword>
<keyword evidence="3" id="KW-0560">Oxidoreductase</keyword>
<dbReference type="PANTHER" id="PTHR43618">
    <property type="entry name" value="7-ALPHA-HYDROXYSTEROID DEHYDROGENASE"/>
    <property type="match status" value="1"/>
</dbReference>
<organism evidence="4 5">
    <name type="scientific">Pseudohalioglobus sediminis</name>
    <dbReference type="NCBI Taxonomy" id="2606449"/>
    <lineage>
        <taxon>Bacteria</taxon>
        <taxon>Pseudomonadati</taxon>
        <taxon>Pseudomonadota</taxon>
        <taxon>Gammaproteobacteria</taxon>
        <taxon>Cellvibrionales</taxon>
        <taxon>Halieaceae</taxon>
        <taxon>Pseudohalioglobus</taxon>
    </lineage>
</organism>
<evidence type="ECO:0000313" key="5">
    <source>
        <dbReference type="Proteomes" id="UP000323708"/>
    </source>
</evidence>
<evidence type="ECO:0000313" key="4">
    <source>
        <dbReference type="EMBL" id="KAA1192590.1"/>
    </source>
</evidence>
<protein>
    <submittedName>
        <fullName evidence="4">SDR family oxidoreductase</fullName>
    </submittedName>
</protein>
<reference evidence="4 5" key="1">
    <citation type="submission" date="2019-09" db="EMBL/GenBank/DDBJ databases">
        <authorList>
            <person name="Chen X.-Y."/>
        </authorList>
    </citation>
    <scope>NUCLEOTIDE SEQUENCE [LARGE SCALE GENOMIC DNA]</scope>
    <source>
        <strain evidence="4 5">NY5</strain>
    </source>
</reference>
<dbReference type="Gene3D" id="3.40.50.720">
    <property type="entry name" value="NAD(P)-binding Rossmann-like Domain"/>
    <property type="match status" value="1"/>
</dbReference>
<dbReference type="GO" id="GO:0008709">
    <property type="term" value="F:cholate 7-alpha-dehydrogenase (NAD+) activity"/>
    <property type="evidence" value="ECO:0007669"/>
    <property type="project" value="TreeGrafter"/>
</dbReference>
<dbReference type="EMBL" id="VTUX01000003">
    <property type="protein sequence ID" value="KAA1192590.1"/>
    <property type="molecule type" value="Genomic_DNA"/>
</dbReference>
<dbReference type="PRINTS" id="PR00080">
    <property type="entry name" value="SDRFAMILY"/>
</dbReference>
<dbReference type="Proteomes" id="UP000323708">
    <property type="component" value="Unassembled WGS sequence"/>
</dbReference>
<dbReference type="InterPro" id="IPR052178">
    <property type="entry name" value="Sec_Metab_Biosynth_SDR"/>
</dbReference>
<dbReference type="AlphaFoldDB" id="A0A5B0WZT2"/>
<sequence>MSDYLDSLFSLSGKSALVTGGAKGIGRMISESLLQAGARVYISSRSAEDCEAAVSEMARYGECRAFPYDLSTVDNIAALAADIEQAGNGLDILVNNSGATWGAPLEAFPESGWDKVMDLNVKSPFYLVQKLVPLLQAGAAEAAPARIINIGSVAGLLTESQSAYSYMASKAAILHLTKGLARDLAGKHITVNAIAPGFFPSKMTKHLVSDEGVKDMVISHIPLGRLGEPADIGGLAIFLCSTAGAYMTGTVVPVAGGVELT</sequence>
<comment type="similarity">
    <text evidence="1">Belongs to the short-chain dehydrogenases/reductases (SDR) family.</text>
</comment>
<proteinExistence type="inferred from homology"/>
<dbReference type="FunFam" id="3.40.50.720:FF:000084">
    <property type="entry name" value="Short-chain dehydrogenase reductase"/>
    <property type="match status" value="1"/>
</dbReference>
<gene>
    <name evidence="4" type="ORF">F0M18_07940</name>
</gene>
<dbReference type="Pfam" id="PF13561">
    <property type="entry name" value="adh_short_C2"/>
    <property type="match status" value="1"/>
</dbReference>
<dbReference type="PANTHER" id="PTHR43618:SF8">
    <property type="entry name" value="7ALPHA-HYDROXYSTEROID DEHYDROGENASE"/>
    <property type="match status" value="1"/>
</dbReference>
<evidence type="ECO:0000256" key="2">
    <source>
        <dbReference type="ARBA" id="ARBA00022857"/>
    </source>
</evidence>
<evidence type="ECO:0000256" key="1">
    <source>
        <dbReference type="ARBA" id="ARBA00006484"/>
    </source>
</evidence>
<accession>A0A5B0WZT2</accession>
<dbReference type="SUPFAM" id="SSF51735">
    <property type="entry name" value="NAD(P)-binding Rossmann-fold domains"/>
    <property type="match status" value="1"/>
</dbReference>
<keyword evidence="5" id="KW-1185">Reference proteome</keyword>
<dbReference type="PRINTS" id="PR00081">
    <property type="entry name" value="GDHRDH"/>
</dbReference>
<name>A0A5B0WZT2_9GAMM</name>
<dbReference type="InterPro" id="IPR036291">
    <property type="entry name" value="NAD(P)-bd_dom_sf"/>
</dbReference>
<dbReference type="InterPro" id="IPR002347">
    <property type="entry name" value="SDR_fam"/>
</dbReference>
<dbReference type="RefSeq" id="WP_149610873.1">
    <property type="nucleotide sequence ID" value="NZ_VTUX01000003.1"/>
</dbReference>
<comment type="caution">
    <text evidence="4">The sequence shown here is derived from an EMBL/GenBank/DDBJ whole genome shotgun (WGS) entry which is preliminary data.</text>
</comment>
<dbReference type="GO" id="GO:0005829">
    <property type="term" value="C:cytosol"/>
    <property type="evidence" value="ECO:0007669"/>
    <property type="project" value="TreeGrafter"/>
</dbReference>